<dbReference type="STRING" id="522306.CAP2UW1_3638"/>
<evidence type="ECO:0000256" key="9">
    <source>
        <dbReference type="ARBA" id="ARBA00022833"/>
    </source>
</evidence>
<dbReference type="EMBL" id="CP001715">
    <property type="protein sequence ID" value="ACV36895.1"/>
    <property type="molecule type" value="Genomic_DNA"/>
</dbReference>
<evidence type="ECO:0000256" key="4">
    <source>
        <dbReference type="ARBA" id="ARBA00011921"/>
    </source>
</evidence>
<accession>C7RKH5</accession>
<dbReference type="eggNOG" id="COG0624">
    <property type="taxonomic scope" value="Bacteria"/>
</dbReference>
<dbReference type="GO" id="GO:0009089">
    <property type="term" value="P:lysine biosynthetic process via diaminopimelate"/>
    <property type="evidence" value="ECO:0007669"/>
    <property type="project" value="UniProtKB-UniRule"/>
</dbReference>
<name>C7RKH5_ACCRE</name>
<dbReference type="Pfam" id="PF07687">
    <property type="entry name" value="M20_dimer"/>
    <property type="match status" value="1"/>
</dbReference>
<feature type="binding site" evidence="15">
    <location>
        <position position="76"/>
    </location>
    <ligand>
        <name>Zn(2+)</name>
        <dbReference type="ChEBI" id="CHEBI:29105"/>
        <label>1</label>
    </ligand>
</feature>
<evidence type="ECO:0000256" key="12">
    <source>
        <dbReference type="ARBA" id="ARBA00023285"/>
    </source>
</evidence>
<dbReference type="InterPro" id="IPR002933">
    <property type="entry name" value="Peptidase_M20"/>
</dbReference>
<evidence type="ECO:0000256" key="14">
    <source>
        <dbReference type="ARBA" id="ARBA00051301"/>
    </source>
</evidence>
<dbReference type="GO" id="GO:0008777">
    <property type="term" value="F:acetylornithine deacetylase activity"/>
    <property type="evidence" value="ECO:0007669"/>
    <property type="project" value="TreeGrafter"/>
</dbReference>
<keyword evidence="7 15" id="KW-0479">Metal-binding</keyword>
<evidence type="ECO:0000256" key="1">
    <source>
        <dbReference type="ARBA" id="ARBA00005130"/>
    </source>
</evidence>
<feature type="domain" description="Peptidase M20 dimerisation" evidence="16">
    <location>
        <begin position="185"/>
        <end position="292"/>
    </location>
</feature>
<dbReference type="HOGENOM" id="CLU_021802_4_0_4"/>
<dbReference type="InterPro" id="IPR005941">
    <property type="entry name" value="DapE_proteobac"/>
</dbReference>
<feature type="binding site" evidence="15">
    <location>
        <position position="172"/>
    </location>
    <ligand>
        <name>Zn(2+)</name>
        <dbReference type="ChEBI" id="CHEBI:29105"/>
        <label>1</label>
    </ligand>
</feature>
<keyword evidence="8 15" id="KW-0378">Hydrolase</keyword>
<dbReference type="EC" id="3.5.1.18" evidence="4 15"/>
<dbReference type="GO" id="GO:0019877">
    <property type="term" value="P:diaminopimelate biosynthetic process"/>
    <property type="evidence" value="ECO:0007669"/>
    <property type="project" value="UniProtKB-UniRule"/>
</dbReference>
<dbReference type="SUPFAM" id="SSF53187">
    <property type="entry name" value="Zn-dependent exopeptidases"/>
    <property type="match status" value="1"/>
</dbReference>
<evidence type="ECO:0000256" key="7">
    <source>
        <dbReference type="ARBA" id="ARBA00022723"/>
    </source>
</evidence>
<dbReference type="GO" id="GO:0008270">
    <property type="term" value="F:zinc ion binding"/>
    <property type="evidence" value="ECO:0007669"/>
    <property type="project" value="UniProtKB-UniRule"/>
</dbReference>
<evidence type="ECO:0000256" key="2">
    <source>
        <dbReference type="ARBA" id="ARBA00006746"/>
    </source>
</evidence>
<reference evidence="17" key="1">
    <citation type="submission" date="2009-08" db="EMBL/GenBank/DDBJ databases">
        <authorList>
            <consortium name="US DOE Joint Genome Institute"/>
            <person name="Lucas S."/>
            <person name="Copeland A."/>
            <person name="Lapidus A."/>
            <person name="Glavina del Rio T."/>
            <person name="Dalin E."/>
            <person name="Tice H."/>
            <person name="Bruce D."/>
            <person name="Barry K."/>
            <person name="Pitluck S."/>
            <person name="Lowry S."/>
            <person name="Larimer F."/>
            <person name="Land M."/>
            <person name="Hauser L."/>
            <person name="Kyrpides N."/>
            <person name="Ivanova N."/>
            <person name="McMahon K.D."/>
            <person name="Hugenholtz P."/>
        </authorList>
    </citation>
    <scope>NUCLEOTIDE SEQUENCE</scope>
    <source>
        <strain evidence="17">UW-1</strain>
    </source>
</reference>
<comment type="function">
    <text evidence="15">Catalyzes the hydrolysis of N-succinyl-L,L-diaminopimelic acid (SDAP), forming succinate and LL-2,6-diaminopimelate (DAP), an intermediate involved in the bacterial biosynthesis of lysine and meso-diaminopimelic acid, an essential component of bacterial cell walls.</text>
</comment>
<keyword evidence="11 15" id="KW-0457">Lysine biosynthesis</keyword>
<dbReference type="GO" id="GO:0050897">
    <property type="term" value="F:cobalt ion binding"/>
    <property type="evidence" value="ECO:0007669"/>
    <property type="project" value="UniProtKB-UniRule"/>
</dbReference>
<feature type="binding site" evidence="15">
    <location>
        <position position="109"/>
    </location>
    <ligand>
        <name>Zn(2+)</name>
        <dbReference type="ChEBI" id="CHEBI:29105"/>
        <label>2</label>
    </ligand>
</feature>
<dbReference type="PANTHER" id="PTHR43808:SF31">
    <property type="entry name" value="N-ACETYL-L-CITRULLINE DEACETYLASE"/>
    <property type="match status" value="1"/>
</dbReference>
<dbReference type="PANTHER" id="PTHR43808">
    <property type="entry name" value="ACETYLORNITHINE DEACETYLASE"/>
    <property type="match status" value="1"/>
</dbReference>
<evidence type="ECO:0000256" key="15">
    <source>
        <dbReference type="HAMAP-Rule" id="MF_01690"/>
    </source>
</evidence>
<organism evidence="17">
    <name type="scientific">Accumulibacter regalis</name>
    <dbReference type="NCBI Taxonomy" id="522306"/>
    <lineage>
        <taxon>Bacteria</taxon>
        <taxon>Pseudomonadati</taxon>
        <taxon>Pseudomonadota</taxon>
        <taxon>Betaproteobacteria</taxon>
        <taxon>Candidatus Accumulibacter</taxon>
    </lineage>
</organism>
<dbReference type="GO" id="GO:0006526">
    <property type="term" value="P:L-arginine biosynthetic process"/>
    <property type="evidence" value="ECO:0007669"/>
    <property type="project" value="TreeGrafter"/>
</dbReference>
<dbReference type="PROSITE" id="PS00759">
    <property type="entry name" value="ARGE_DAPE_CPG2_2"/>
    <property type="match status" value="1"/>
</dbReference>
<dbReference type="Pfam" id="PF01546">
    <property type="entry name" value="Peptidase_M20"/>
    <property type="match status" value="1"/>
</dbReference>
<protein>
    <recommendedName>
        <fullName evidence="5 15">Succinyl-diaminopimelate desuccinylase</fullName>
        <shortName evidence="15">SDAP desuccinylase</shortName>
        <ecNumber evidence="4 15">3.5.1.18</ecNumber>
    </recommendedName>
    <alternativeName>
        <fullName evidence="13 15">N-succinyl-LL-2,6-diaminoheptanedioate amidohydrolase</fullName>
    </alternativeName>
</protein>
<feature type="binding site" evidence="15">
    <location>
        <position position="358"/>
    </location>
    <ligand>
        <name>Zn(2+)</name>
        <dbReference type="ChEBI" id="CHEBI:29105"/>
        <label>2</label>
    </ligand>
</feature>
<dbReference type="CDD" id="cd03891">
    <property type="entry name" value="M20_DapE_proteobac"/>
    <property type="match status" value="1"/>
</dbReference>
<dbReference type="FunFam" id="3.40.630.10:FF:000005">
    <property type="entry name" value="Succinyl-diaminopimelate desuccinylase"/>
    <property type="match status" value="1"/>
</dbReference>
<feature type="active site" evidence="15">
    <location>
        <position position="78"/>
    </location>
</feature>
<comment type="similarity">
    <text evidence="2 15">Belongs to the peptidase M20A family. DapE subfamily.</text>
</comment>
<feature type="binding site" evidence="15">
    <location>
        <position position="109"/>
    </location>
    <ligand>
        <name>Zn(2+)</name>
        <dbReference type="ChEBI" id="CHEBI:29105"/>
        <label>1</label>
    </ligand>
</feature>
<dbReference type="KEGG" id="app:CAP2UW1_3638"/>
<dbReference type="NCBIfam" id="TIGR01246">
    <property type="entry name" value="dapE_proteo"/>
    <property type="match status" value="1"/>
</dbReference>
<gene>
    <name evidence="15" type="primary">dapE</name>
    <name evidence="17" type="ordered locus">CAP2UW1_3638</name>
</gene>
<dbReference type="UniPathway" id="UPA00034">
    <property type="reaction ID" value="UER00021"/>
</dbReference>
<evidence type="ECO:0000313" key="17">
    <source>
        <dbReference type="EMBL" id="ACV36895.1"/>
    </source>
</evidence>
<reference evidence="17" key="2">
    <citation type="submission" date="2009-09" db="EMBL/GenBank/DDBJ databases">
        <title>Complete sequence of chromosome of Candidatus Accumulibacter phosphatis clade IIA str. UW-1.</title>
        <authorList>
            <consortium name="US DOE Joint Genome Institute"/>
            <person name="Martin H.G."/>
            <person name="Ivanova N."/>
            <person name="Kunin V."/>
            <person name="Warnecke F."/>
            <person name="Barry K."/>
            <person name="He S."/>
            <person name="Salamov A."/>
            <person name="Szeto E."/>
            <person name="Dalin E."/>
            <person name="Pangilinan J.L."/>
            <person name="Lapidus A."/>
            <person name="Lowry S."/>
            <person name="Kyrpides N.C."/>
            <person name="McMahon K.D."/>
            <person name="Hugenholtz P."/>
        </authorList>
    </citation>
    <scope>NUCLEOTIDE SEQUENCE [LARGE SCALE GENOMIC DNA]</scope>
    <source>
        <strain evidence="17">UW-1</strain>
    </source>
</reference>
<keyword evidence="10 15" id="KW-0220">Diaminopimelate biosynthesis</keyword>
<dbReference type="HAMAP" id="MF_01690">
    <property type="entry name" value="DapE"/>
    <property type="match status" value="1"/>
</dbReference>
<dbReference type="AlphaFoldDB" id="C7RKH5"/>
<dbReference type="SUPFAM" id="SSF55031">
    <property type="entry name" value="Bacterial exopeptidase dimerisation domain"/>
    <property type="match status" value="1"/>
</dbReference>
<comment type="catalytic activity">
    <reaction evidence="14 15">
        <text>N-succinyl-(2S,6S)-2,6-diaminopimelate + H2O = (2S,6S)-2,6-diaminopimelate + succinate</text>
        <dbReference type="Rhea" id="RHEA:22608"/>
        <dbReference type="ChEBI" id="CHEBI:15377"/>
        <dbReference type="ChEBI" id="CHEBI:30031"/>
        <dbReference type="ChEBI" id="CHEBI:57609"/>
        <dbReference type="ChEBI" id="CHEBI:58087"/>
        <dbReference type="EC" id="3.5.1.18"/>
    </reaction>
</comment>
<evidence type="ECO:0000256" key="8">
    <source>
        <dbReference type="ARBA" id="ARBA00022801"/>
    </source>
</evidence>
<keyword evidence="9 15" id="KW-0862">Zinc</keyword>
<dbReference type="InterPro" id="IPR001261">
    <property type="entry name" value="ArgE/DapE_CS"/>
</dbReference>
<sequence length="388" mass="41434">MTTDNTRAAPPDPTAALAEQLIACRSLTPDDGGCLPIIVRRLEALGFQCDFMNRAGVTNLWARRGSQRPLLCLAGHTDVVPSGPLDEWHSDPFRPVRRDGVLYGRGAADMKGSLAAFVTAAEDFVAARPDHRGSLAFLLTSDEEGDAIDGTVVVTDALRQRGETIDYCIVGEPTAVDTLGDMIKNGRRGSLSGKLTIKGIQGHIAYPHLAKNPIHLAAPAIAELAQTVWDRGNAFFPPTTWQVSNIHAGTGAGNVIPGSVDIDFNFRFATASTPEELQARLCALLERHGLDYDIVWTLGARPFLTGHGALLDASLAAIRAETGIEAELSTAGGTSDGRFIAEICPQVIEIGPVNATIHKVNECVDLVALPQLAAIYRRILEQLLPANV</sequence>
<comment type="subunit">
    <text evidence="3 15">Homodimer.</text>
</comment>
<evidence type="ECO:0000256" key="3">
    <source>
        <dbReference type="ARBA" id="ARBA00011738"/>
    </source>
</evidence>
<dbReference type="InterPro" id="IPR036264">
    <property type="entry name" value="Bact_exopeptidase_dim_dom"/>
</dbReference>
<dbReference type="OrthoDB" id="9809784at2"/>
<comment type="cofactor">
    <cofactor evidence="15">
        <name>Zn(2+)</name>
        <dbReference type="ChEBI" id="CHEBI:29105"/>
    </cofactor>
    <cofactor evidence="15">
        <name>Co(2+)</name>
        <dbReference type="ChEBI" id="CHEBI:48828"/>
    </cofactor>
    <text evidence="15">Binds 2 Zn(2+) or Co(2+) ions per subunit.</text>
</comment>
<dbReference type="Gene3D" id="3.40.630.10">
    <property type="entry name" value="Zn peptidases"/>
    <property type="match status" value="2"/>
</dbReference>
<keyword evidence="6 15" id="KW-0028">Amino-acid biosynthesis</keyword>
<keyword evidence="12 15" id="KW-0170">Cobalt</keyword>
<evidence type="ECO:0000256" key="13">
    <source>
        <dbReference type="ARBA" id="ARBA00031891"/>
    </source>
</evidence>
<evidence type="ECO:0000259" key="16">
    <source>
        <dbReference type="Pfam" id="PF07687"/>
    </source>
</evidence>
<feature type="binding site" evidence="15">
    <location>
        <position position="144"/>
    </location>
    <ligand>
        <name>Zn(2+)</name>
        <dbReference type="ChEBI" id="CHEBI:29105"/>
        <label>2</label>
    </ligand>
</feature>
<evidence type="ECO:0000256" key="11">
    <source>
        <dbReference type="ARBA" id="ARBA00023154"/>
    </source>
</evidence>
<comment type="pathway">
    <text evidence="1 15">Amino-acid biosynthesis; L-lysine biosynthesis via DAP pathway; LL-2,6-diaminopimelate from (S)-tetrahydrodipicolinate (succinylase route): step 3/3.</text>
</comment>
<dbReference type="NCBIfam" id="NF009557">
    <property type="entry name" value="PRK13009.1"/>
    <property type="match status" value="1"/>
</dbReference>
<dbReference type="FunFam" id="3.30.70.360:FF:000011">
    <property type="entry name" value="Succinyl-diaminopimelate desuccinylase"/>
    <property type="match status" value="1"/>
</dbReference>
<dbReference type="InterPro" id="IPR050072">
    <property type="entry name" value="Peptidase_M20A"/>
</dbReference>
<feature type="active site" description="Proton acceptor" evidence="15">
    <location>
        <position position="143"/>
    </location>
</feature>
<evidence type="ECO:0000256" key="10">
    <source>
        <dbReference type="ARBA" id="ARBA00022915"/>
    </source>
</evidence>
<dbReference type="InterPro" id="IPR011650">
    <property type="entry name" value="Peptidase_M20_dimer"/>
</dbReference>
<proteinExistence type="inferred from homology"/>
<evidence type="ECO:0000256" key="6">
    <source>
        <dbReference type="ARBA" id="ARBA00022605"/>
    </source>
</evidence>
<evidence type="ECO:0000256" key="5">
    <source>
        <dbReference type="ARBA" id="ARBA00022391"/>
    </source>
</evidence>
<dbReference type="GO" id="GO:0009014">
    <property type="term" value="F:succinyl-diaminopimelate desuccinylase activity"/>
    <property type="evidence" value="ECO:0007669"/>
    <property type="project" value="UniProtKB-UniRule"/>
</dbReference>